<evidence type="ECO:0000313" key="3">
    <source>
        <dbReference type="Proteomes" id="UP000305064"/>
    </source>
</evidence>
<sequence length="134" mass="14725">MAEIALLLIFTCALMAYPTSACVRVVVDMTKRQHPNFFHPRVVGSVSWKSMNVMIANLPSLWEMRSRLSKGAFELTTVCPSLPLYTHPTATSSSPSLYRQAVVAQWNGANSCLAPPGSNQRSLVRFTASTAYES</sequence>
<organism evidence="2 3">
    <name type="scientific">Aureobasidium pullulans</name>
    <name type="common">Black yeast</name>
    <name type="synonym">Pullularia pullulans</name>
    <dbReference type="NCBI Taxonomy" id="5580"/>
    <lineage>
        <taxon>Eukaryota</taxon>
        <taxon>Fungi</taxon>
        <taxon>Dikarya</taxon>
        <taxon>Ascomycota</taxon>
        <taxon>Pezizomycotina</taxon>
        <taxon>Dothideomycetes</taxon>
        <taxon>Dothideomycetidae</taxon>
        <taxon>Dothideales</taxon>
        <taxon>Saccotheciaceae</taxon>
        <taxon>Aureobasidium</taxon>
    </lineage>
</organism>
<dbReference type="Proteomes" id="UP000305064">
    <property type="component" value="Unassembled WGS sequence"/>
</dbReference>
<dbReference type="EMBL" id="QZBJ01000011">
    <property type="protein sequence ID" value="THY77397.1"/>
    <property type="molecule type" value="Genomic_DNA"/>
</dbReference>
<proteinExistence type="predicted"/>
<reference evidence="2 3" key="1">
    <citation type="submission" date="2018-10" db="EMBL/GenBank/DDBJ databases">
        <title>Fifty Aureobasidium pullulans genomes reveal a recombining polyextremotolerant generalist.</title>
        <authorList>
            <person name="Gostincar C."/>
            <person name="Turk M."/>
            <person name="Zajc J."/>
            <person name="Gunde-Cimerman N."/>
        </authorList>
    </citation>
    <scope>NUCLEOTIDE SEQUENCE [LARGE SCALE GENOMIC DNA]</scope>
    <source>
        <strain evidence="2 3">EXF-4256</strain>
    </source>
</reference>
<protein>
    <recommendedName>
        <fullName evidence="4">Secreted protein</fullName>
    </recommendedName>
</protein>
<evidence type="ECO:0008006" key="4">
    <source>
        <dbReference type="Google" id="ProtNLM"/>
    </source>
</evidence>
<accession>A0AB38M6P6</accession>
<name>A0AB38M6P6_AURPU</name>
<feature type="signal peptide" evidence="1">
    <location>
        <begin position="1"/>
        <end position="21"/>
    </location>
</feature>
<keyword evidence="1" id="KW-0732">Signal</keyword>
<comment type="caution">
    <text evidence="2">The sequence shown here is derived from an EMBL/GenBank/DDBJ whole genome shotgun (WGS) entry which is preliminary data.</text>
</comment>
<dbReference type="AlphaFoldDB" id="A0AB38M6P6"/>
<feature type="chain" id="PRO_5044213116" description="Secreted protein" evidence="1">
    <location>
        <begin position="22"/>
        <end position="134"/>
    </location>
</feature>
<gene>
    <name evidence="2" type="ORF">D6C94_02401</name>
</gene>
<evidence type="ECO:0000256" key="1">
    <source>
        <dbReference type="SAM" id="SignalP"/>
    </source>
</evidence>
<evidence type="ECO:0000313" key="2">
    <source>
        <dbReference type="EMBL" id="THY77397.1"/>
    </source>
</evidence>